<dbReference type="AlphaFoldDB" id="A0A840IJY8"/>
<dbReference type="EMBL" id="JACHNU010000010">
    <property type="protein sequence ID" value="MBB4665039.1"/>
    <property type="molecule type" value="Genomic_DNA"/>
</dbReference>
<dbReference type="RefSeq" id="WP_183345609.1">
    <property type="nucleotide sequence ID" value="NZ_JACHNU010000010.1"/>
</dbReference>
<evidence type="ECO:0000313" key="3">
    <source>
        <dbReference type="Proteomes" id="UP000585272"/>
    </source>
</evidence>
<dbReference type="Proteomes" id="UP000585272">
    <property type="component" value="Unassembled WGS sequence"/>
</dbReference>
<keyword evidence="1" id="KW-1133">Transmembrane helix</keyword>
<keyword evidence="1" id="KW-0472">Membrane</keyword>
<feature type="transmembrane region" description="Helical" evidence="1">
    <location>
        <begin position="36"/>
        <end position="54"/>
    </location>
</feature>
<comment type="caution">
    <text evidence="2">The sequence shown here is derived from an EMBL/GenBank/DDBJ whole genome shotgun (WGS) entry which is preliminary data.</text>
</comment>
<sequence>MTTRRIILGISLAFIGLLIFVTFADAVDEGVSIRTVVSIPIIVMLGVGVIGALAQPPRR</sequence>
<organism evidence="2 3">
    <name type="scientific">Conexibacter arvalis</name>
    <dbReference type="NCBI Taxonomy" id="912552"/>
    <lineage>
        <taxon>Bacteria</taxon>
        <taxon>Bacillati</taxon>
        <taxon>Actinomycetota</taxon>
        <taxon>Thermoleophilia</taxon>
        <taxon>Solirubrobacterales</taxon>
        <taxon>Conexibacteraceae</taxon>
        <taxon>Conexibacter</taxon>
    </lineage>
</organism>
<keyword evidence="1" id="KW-0812">Transmembrane</keyword>
<accession>A0A840IJY8</accession>
<evidence type="ECO:0000256" key="1">
    <source>
        <dbReference type="SAM" id="Phobius"/>
    </source>
</evidence>
<keyword evidence="3" id="KW-1185">Reference proteome</keyword>
<gene>
    <name evidence="2" type="ORF">BDZ31_004658</name>
</gene>
<proteinExistence type="predicted"/>
<name>A0A840IJY8_9ACTN</name>
<reference evidence="2 3" key="1">
    <citation type="submission" date="2020-08" db="EMBL/GenBank/DDBJ databases">
        <title>Genomic Encyclopedia of Archaeal and Bacterial Type Strains, Phase II (KMG-II): from individual species to whole genera.</title>
        <authorList>
            <person name="Goeker M."/>
        </authorList>
    </citation>
    <scope>NUCLEOTIDE SEQUENCE [LARGE SCALE GENOMIC DNA]</scope>
    <source>
        <strain evidence="2 3">DSM 23288</strain>
    </source>
</reference>
<protein>
    <submittedName>
        <fullName evidence="2">Uncharacterized protein</fullName>
    </submittedName>
</protein>
<evidence type="ECO:0000313" key="2">
    <source>
        <dbReference type="EMBL" id="MBB4665039.1"/>
    </source>
</evidence>